<dbReference type="PANTHER" id="PTHR36151">
    <property type="entry name" value="BLR2777 PROTEIN"/>
    <property type="match status" value="1"/>
</dbReference>
<dbReference type="STRING" id="469383.Cwoe_5406"/>
<reference evidence="4" key="2">
    <citation type="submission" date="2010-01" db="EMBL/GenBank/DDBJ databases">
        <title>The complete genome of Conexibacter woesei DSM 14684.</title>
        <authorList>
            <consortium name="US DOE Joint Genome Institute (JGI-PGF)"/>
            <person name="Lucas S."/>
            <person name="Copeland A."/>
            <person name="Lapidus A."/>
            <person name="Glavina del Rio T."/>
            <person name="Dalin E."/>
            <person name="Tice H."/>
            <person name="Bruce D."/>
            <person name="Goodwin L."/>
            <person name="Pitluck S."/>
            <person name="Kyrpides N."/>
            <person name="Mavromatis K."/>
            <person name="Ivanova N."/>
            <person name="Mikhailova N."/>
            <person name="Chertkov O."/>
            <person name="Brettin T."/>
            <person name="Detter J.C."/>
            <person name="Han C."/>
            <person name="Larimer F."/>
            <person name="Land M."/>
            <person name="Hauser L."/>
            <person name="Markowitz V."/>
            <person name="Cheng J.-F."/>
            <person name="Hugenholtz P."/>
            <person name="Woyke T."/>
            <person name="Wu D."/>
            <person name="Pukall R."/>
            <person name="Steenblock K."/>
            <person name="Schneider S."/>
            <person name="Klenk H.-P."/>
            <person name="Eisen J.A."/>
        </authorList>
    </citation>
    <scope>NUCLEOTIDE SEQUENCE [LARGE SCALE GENOMIC DNA]</scope>
    <source>
        <strain evidence="4">DSM 14684 / CIP 108061 / JCM 11494 / NBRC 100937 / ID131577</strain>
    </source>
</reference>
<dbReference type="EMBL" id="CP001854">
    <property type="protein sequence ID" value="ADB53811.1"/>
    <property type="molecule type" value="Genomic_DNA"/>
</dbReference>
<proteinExistence type="predicted"/>
<sequence>MMSLTQTDVEPARATERAGDDIRPAPLGPDSLTWELFGDLRALLMVGRAGILQNMHPAIAAGVEQHSDYDSNPWNRLLRSIEPILGVVYDGAQAPATGATVRDFHREIKGRDAHGARYHALQPDVYYWAHATFFESQIVIRELFGVPLTAGEQERLYDESIAWYAQYGLTMRPVPPDYASFRRYWDRTLADVLAQSEPVRWSLDPARRRDIPRPYEWIPRPLWRALRPLVMGGSMWVAAGTLPPLARERLGLAWTARDERRLRLLARVVRASFRLVPHDLRYMPRARRAWRRERRAGVAG</sequence>
<dbReference type="AlphaFoldDB" id="D3EZH3"/>
<organism evidence="3 4">
    <name type="scientific">Conexibacter woesei (strain DSM 14684 / CCUG 47730 / CIP 108061 / JCM 11494 / NBRC 100937 / ID131577)</name>
    <dbReference type="NCBI Taxonomy" id="469383"/>
    <lineage>
        <taxon>Bacteria</taxon>
        <taxon>Bacillati</taxon>
        <taxon>Actinomycetota</taxon>
        <taxon>Thermoleophilia</taxon>
        <taxon>Solirubrobacterales</taxon>
        <taxon>Conexibacteraceae</taxon>
        <taxon>Conexibacter</taxon>
    </lineage>
</organism>
<dbReference type="Pfam" id="PF09995">
    <property type="entry name" value="MPAB_Lcp_cat"/>
    <property type="match status" value="1"/>
</dbReference>
<accession>D3EZH3</accession>
<dbReference type="KEGG" id="cwo:Cwoe_5406"/>
<dbReference type="PANTHER" id="PTHR36151:SF3">
    <property type="entry name" value="ER-BOUND OXYGENASE MPAB_MPAB'_RUBBER OXYGENASE CATALYTIC DOMAIN-CONTAINING PROTEIN"/>
    <property type="match status" value="1"/>
</dbReference>
<protein>
    <recommendedName>
        <fullName evidence="2">ER-bound oxygenase mpaB/mpaB'/Rubber oxygenase catalytic domain-containing protein</fullName>
    </recommendedName>
</protein>
<dbReference type="HOGENOM" id="CLU_059206_2_1_11"/>
<feature type="compositionally biased region" description="Basic and acidic residues" evidence="1">
    <location>
        <begin position="10"/>
        <end position="23"/>
    </location>
</feature>
<evidence type="ECO:0000313" key="4">
    <source>
        <dbReference type="Proteomes" id="UP000008229"/>
    </source>
</evidence>
<dbReference type="eggNOG" id="COG3662">
    <property type="taxonomic scope" value="Bacteria"/>
</dbReference>
<reference evidence="3 4" key="1">
    <citation type="journal article" date="2010" name="Stand. Genomic Sci.">
        <title>Complete genome sequence of Conexibacter woesei type strain (ID131577).</title>
        <authorList>
            <person name="Pukall R."/>
            <person name="Lapidus A."/>
            <person name="Glavina Del Rio T."/>
            <person name="Copeland A."/>
            <person name="Tice H."/>
            <person name="Cheng J.-F."/>
            <person name="Lucas S."/>
            <person name="Chen F."/>
            <person name="Nolan M."/>
            <person name="Bruce D."/>
            <person name="Goodwin L."/>
            <person name="Pitluck S."/>
            <person name="Mavromatis K."/>
            <person name="Ivanova N."/>
            <person name="Ovchinnikova G."/>
            <person name="Pati A."/>
            <person name="Chen A."/>
            <person name="Palaniappan K."/>
            <person name="Land M."/>
            <person name="Hauser L."/>
            <person name="Chang Y.-J."/>
            <person name="Jeffries C.D."/>
            <person name="Chain P."/>
            <person name="Meincke L."/>
            <person name="Sims D."/>
            <person name="Brettin T."/>
            <person name="Detter J.C."/>
            <person name="Rohde M."/>
            <person name="Goeker M."/>
            <person name="Bristow J."/>
            <person name="Eisen J.A."/>
            <person name="Markowitz V."/>
            <person name="Kyrpides N.C."/>
            <person name="Klenk H.-P."/>
            <person name="Hugenholtz P."/>
        </authorList>
    </citation>
    <scope>NUCLEOTIDE SEQUENCE [LARGE SCALE GENOMIC DNA]</scope>
    <source>
        <strain evidence="4">DSM 14684 / CIP 108061 / JCM 11494 / NBRC 100937 / ID131577</strain>
    </source>
</reference>
<name>D3EZH3_CONWI</name>
<keyword evidence="4" id="KW-1185">Reference proteome</keyword>
<evidence type="ECO:0000256" key="1">
    <source>
        <dbReference type="SAM" id="MobiDB-lite"/>
    </source>
</evidence>
<dbReference type="Proteomes" id="UP000008229">
    <property type="component" value="Chromosome"/>
</dbReference>
<gene>
    <name evidence="3" type="ordered locus">Cwoe_5406</name>
</gene>
<evidence type="ECO:0000259" key="2">
    <source>
        <dbReference type="Pfam" id="PF09995"/>
    </source>
</evidence>
<dbReference type="InterPro" id="IPR018713">
    <property type="entry name" value="MPAB/Lcp_cat_dom"/>
</dbReference>
<feature type="region of interest" description="Disordered" evidence="1">
    <location>
        <begin position="1"/>
        <end position="25"/>
    </location>
</feature>
<dbReference type="GO" id="GO:0016491">
    <property type="term" value="F:oxidoreductase activity"/>
    <property type="evidence" value="ECO:0007669"/>
    <property type="project" value="InterPro"/>
</dbReference>
<feature type="domain" description="ER-bound oxygenase mpaB/mpaB'/Rubber oxygenase catalytic" evidence="2">
    <location>
        <begin position="34"/>
        <end position="271"/>
    </location>
</feature>
<evidence type="ECO:0000313" key="3">
    <source>
        <dbReference type="EMBL" id="ADB53811.1"/>
    </source>
</evidence>